<dbReference type="EMBL" id="JAIQCV010000009">
    <property type="protein sequence ID" value="KAH1067382.1"/>
    <property type="molecule type" value="Genomic_DNA"/>
</dbReference>
<name>A0A9D3V3G7_9ROSI</name>
<gene>
    <name evidence="2" type="ORF">J1N35_032369</name>
</gene>
<protein>
    <recommendedName>
        <fullName evidence="1">RNase H type-1 domain-containing protein</fullName>
    </recommendedName>
</protein>
<evidence type="ECO:0000259" key="1">
    <source>
        <dbReference type="Pfam" id="PF13456"/>
    </source>
</evidence>
<dbReference type="AlphaFoldDB" id="A0A9D3V3G7"/>
<dbReference type="GO" id="GO:0004523">
    <property type="term" value="F:RNA-DNA hybrid ribonuclease activity"/>
    <property type="evidence" value="ECO:0007669"/>
    <property type="project" value="InterPro"/>
</dbReference>
<feature type="domain" description="RNase H type-1" evidence="1">
    <location>
        <begin position="7"/>
        <end position="65"/>
    </location>
</feature>
<dbReference type="InterPro" id="IPR002156">
    <property type="entry name" value="RNaseH_domain"/>
</dbReference>
<proteinExistence type="predicted"/>
<comment type="caution">
    <text evidence="2">The sequence shown here is derived from an EMBL/GenBank/DDBJ whole genome shotgun (WGS) entry which is preliminary data.</text>
</comment>
<keyword evidence="3" id="KW-1185">Reference proteome</keyword>
<reference evidence="2 3" key="1">
    <citation type="journal article" date="2021" name="Plant Biotechnol. J.">
        <title>Multi-omics assisted identification of the key and species-specific regulatory components of drought-tolerant mechanisms in Gossypium stocksii.</title>
        <authorList>
            <person name="Yu D."/>
            <person name="Ke L."/>
            <person name="Zhang D."/>
            <person name="Wu Y."/>
            <person name="Sun Y."/>
            <person name="Mei J."/>
            <person name="Sun J."/>
            <person name="Sun Y."/>
        </authorList>
    </citation>
    <scope>NUCLEOTIDE SEQUENCE [LARGE SCALE GENOMIC DNA]</scope>
    <source>
        <strain evidence="3">cv. E1</strain>
        <tissue evidence="2">Leaf</tissue>
    </source>
</reference>
<dbReference type="Pfam" id="PF13456">
    <property type="entry name" value="RVT_3"/>
    <property type="match status" value="1"/>
</dbReference>
<dbReference type="GO" id="GO:0003676">
    <property type="term" value="F:nucleic acid binding"/>
    <property type="evidence" value="ECO:0007669"/>
    <property type="project" value="InterPro"/>
</dbReference>
<accession>A0A9D3V3G7</accession>
<evidence type="ECO:0000313" key="2">
    <source>
        <dbReference type="EMBL" id="KAH1067382.1"/>
    </source>
</evidence>
<dbReference type="Proteomes" id="UP000828251">
    <property type="component" value="Unassembled WGS sequence"/>
</dbReference>
<organism evidence="2 3">
    <name type="scientific">Gossypium stocksii</name>
    <dbReference type="NCBI Taxonomy" id="47602"/>
    <lineage>
        <taxon>Eukaryota</taxon>
        <taxon>Viridiplantae</taxon>
        <taxon>Streptophyta</taxon>
        <taxon>Embryophyta</taxon>
        <taxon>Tracheophyta</taxon>
        <taxon>Spermatophyta</taxon>
        <taxon>Magnoliopsida</taxon>
        <taxon>eudicotyledons</taxon>
        <taxon>Gunneridae</taxon>
        <taxon>Pentapetalae</taxon>
        <taxon>rosids</taxon>
        <taxon>malvids</taxon>
        <taxon>Malvales</taxon>
        <taxon>Malvaceae</taxon>
        <taxon>Malvoideae</taxon>
        <taxon>Gossypium</taxon>
    </lineage>
</organism>
<sequence length="70" mass="8168">MRYWANKKVSEVELWGILNGLTLIQIMSYFDLRIQSDSVKVIKIIQDSSLTSSNSVFTRHIHHLSVNSRY</sequence>
<evidence type="ECO:0000313" key="3">
    <source>
        <dbReference type="Proteomes" id="UP000828251"/>
    </source>
</evidence>